<accession>A0A060S9V9</accession>
<dbReference type="GO" id="GO:0003735">
    <property type="term" value="F:structural constituent of ribosome"/>
    <property type="evidence" value="ECO:0007669"/>
    <property type="project" value="InterPro"/>
</dbReference>
<feature type="region of interest" description="Disordered" evidence="7">
    <location>
        <begin position="307"/>
        <end position="402"/>
    </location>
</feature>
<dbReference type="InterPro" id="IPR038097">
    <property type="entry name" value="Ribosomal_eL36_sf"/>
</dbReference>
<dbReference type="GO" id="GO:0005840">
    <property type="term" value="C:ribosome"/>
    <property type="evidence" value="ECO:0007669"/>
    <property type="project" value="UniProtKB-KW"/>
</dbReference>
<dbReference type="PANTHER" id="PTHR11740">
    <property type="entry name" value="CASEIN KINASE II SUBUNIT BETA"/>
    <property type="match status" value="1"/>
</dbReference>
<dbReference type="Gene3D" id="1.10.1820.10">
    <property type="entry name" value="protein kinase ck2 holoenzyme, chain C, domain 1"/>
    <property type="match status" value="1"/>
</dbReference>
<comment type="subunit">
    <text evidence="6">Tetramer of two alpha and two beta subunits.</text>
</comment>
<comment type="function">
    <text evidence="5 6">Regulatory subunit of casein kinase II/CK2. As part of the kinase complex regulates the basal catalytic activity of the alpha subunit a constitutively active serine/threonine-protein kinase that phosphorylates a large number of substrates containing acidic residues C-terminal to the phosphorylated serine or threonine.</text>
</comment>
<dbReference type="FunFam" id="1.10.1820.10:FF:000005">
    <property type="entry name" value="Casein kinase II subunit beta"/>
    <property type="match status" value="1"/>
</dbReference>
<evidence type="ECO:0000256" key="1">
    <source>
        <dbReference type="ARBA" id="ARBA00006509"/>
    </source>
</evidence>
<keyword evidence="3" id="KW-0689">Ribosomal protein</keyword>
<feature type="compositionally biased region" description="Acidic residues" evidence="7">
    <location>
        <begin position="16"/>
        <end position="42"/>
    </location>
</feature>
<evidence type="ECO:0000256" key="7">
    <source>
        <dbReference type="SAM" id="MobiDB-lite"/>
    </source>
</evidence>
<evidence type="ECO:0000256" key="5">
    <source>
        <dbReference type="ARBA" id="ARBA00045899"/>
    </source>
</evidence>
<dbReference type="Gene3D" id="1.10.10.1760">
    <property type="entry name" value="60S ribosomal protein L36"/>
    <property type="match status" value="1"/>
</dbReference>
<dbReference type="Pfam" id="PF01214">
    <property type="entry name" value="CK_II_beta"/>
    <property type="match status" value="1"/>
</dbReference>
<comment type="similarity">
    <text evidence="2 6">Belongs to the casein kinase 2 subunit beta family.</text>
</comment>
<dbReference type="OrthoDB" id="2275560at2759"/>
<feature type="region of interest" description="Disordered" evidence="7">
    <location>
        <begin position="414"/>
        <end position="472"/>
    </location>
</feature>
<feature type="compositionally biased region" description="Low complexity" evidence="7">
    <location>
        <begin position="226"/>
        <end position="252"/>
    </location>
</feature>
<dbReference type="GO" id="GO:0006359">
    <property type="term" value="P:regulation of transcription by RNA polymerase III"/>
    <property type="evidence" value="ECO:0007669"/>
    <property type="project" value="TreeGrafter"/>
</dbReference>
<evidence type="ECO:0000256" key="6">
    <source>
        <dbReference type="RuleBase" id="RU361268"/>
    </source>
</evidence>
<reference evidence="8" key="1">
    <citation type="submission" date="2014-01" db="EMBL/GenBank/DDBJ databases">
        <title>The genome of the white-rot fungus Pycnoporus cinnabarinus: a basidiomycete model with a versatile arsenal for lignocellulosic biomass breakdown.</title>
        <authorList>
            <person name="Levasseur A."/>
            <person name="Lomascolo A."/>
            <person name="Ruiz-Duenas F.J."/>
            <person name="Uzan E."/>
            <person name="Piumi F."/>
            <person name="Kues U."/>
            <person name="Ram A.F.J."/>
            <person name="Murat C."/>
            <person name="Haon M."/>
            <person name="Benoit I."/>
            <person name="Arfi Y."/>
            <person name="Chevret D."/>
            <person name="Drula E."/>
            <person name="Kwon M.J."/>
            <person name="Gouret P."/>
            <person name="Lesage-Meessen L."/>
            <person name="Lombard V."/>
            <person name="Mariette J."/>
            <person name="Noirot C."/>
            <person name="Park J."/>
            <person name="Patyshakuliyeva A."/>
            <person name="Wieneger R.A.B."/>
            <person name="Wosten H.A.B."/>
            <person name="Martin F."/>
            <person name="Coutinho P.M."/>
            <person name="de Vries R."/>
            <person name="Martinez A.T."/>
            <person name="Klopp C."/>
            <person name="Pontarotti P."/>
            <person name="Henrissat B."/>
            <person name="Record E."/>
        </authorList>
    </citation>
    <scope>NUCLEOTIDE SEQUENCE [LARGE SCALE GENOMIC DNA]</scope>
    <source>
        <strain evidence="8">BRFM137</strain>
    </source>
</reference>
<evidence type="ECO:0000256" key="2">
    <source>
        <dbReference type="ARBA" id="ARBA00006941"/>
    </source>
</evidence>
<dbReference type="EMBL" id="CCBP010000100">
    <property type="protein sequence ID" value="CDO71267.1"/>
    <property type="molecule type" value="Genomic_DNA"/>
</dbReference>
<dbReference type="PRINTS" id="PR00472">
    <property type="entry name" value="CASNKINASEII"/>
</dbReference>
<dbReference type="AlphaFoldDB" id="A0A060S9V9"/>
<keyword evidence="9" id="KW-1185">Reference proteome</keyword>
<dbReference type="SUPFAM" id="SSF57798">
    <property type="entry name" value="Casein kinase II beta subunit"/>
    <property type="match status" value="1"/>
</dbReference>
<dbReference type="HOGENOM" id="CLU_034027_8_2_1"/>
<dbReference type="FunFam" id="2.20.25.20:FF:000001">
    <property type="entry name" value="Casein kinase II subunit beta"/>
    <property type="match status" value="1"/>
</dbReference>
<name>A0A060S9V9_PYCCI</name>
<feature type="compositionally biased region" description="Acidic residues" evidence="7">
    <location>
        <begin position="310"/>
        <end position="319"/>
    </location>
</feature>
<dbReference type="InterPro" id="IPR000704">
    <property type="entry name" value="Casein_kinase_II_reg-sub"/>
</dbReference>
<keyword evidence="4" id="KW-0687">Ribonucleoprotein</keyword>
<evidence type="ECO:0000256" key="4">
    <source>
        <dbReference type="ARBA" id="ARBA00023274"/>
    </source>
</evidence>
<proteinExistence type="inferred from homology"/>
<feature type="compositionally biased region" description="Acidic residues" evidence="7">
    <location>
        <begin position="326"/>
        <end position="343"/>
    </location>
</feature>
<dbReference type="FunFam" id="1.10.10.1760:FF:000001">
    <property type="entry name" value="60S ribosomal protein L36"/>
    <property type="match status" value="1"/>
</dbReference>
<dbReference type="Gene3D" id="2.20.25.20">
    <property type="match status" value="1"/>
</dbReference>
<dbReference type="Pfam" id="PF01158">
    <property type="entry name" value="Ribosomal_L36e"/>
    <property type="match status" value="1"/>
</dbReference>
<dbReference type="GO" id="GO:0005737">
    <property type="term" value="C:cytoplasm"/>
    <property type="evidence" value="ECO:0007669"/>
    <property type="project" value="TreeGrafter"/>
</dbReference>
<gene>
    <name evidence="8" type="ORF">BN946_scf184908.g24</name>
</gene>
<dbReference type="STRING" id="5643.A0A060S9V9"/>
<evidence type="ECO:0000313" key="8">
    <source>
        <dbReference type="EMBL" id="CDO71267.1"/>
    </source>
</evidence>
<dbReference type="Proteomes" id="UP000029665">
    <property type="component" value="Unassembled WGS sequence"/>
</dbReference>
<dbReference type="GO" id="GO:0006412">
    <property type="term" value="P:translation"/>
    <property type="evidence" value="ECO:0007669"/>
    <property type="project" value="InterPro"/>
</dbReference>
<evidence type="ECO:0000256" key="3">
    <source>
        <dbReference type="ARBA" id="ARBA00022980"/>
    </source>
</evidence>
<dbReference type="GO" id="GO:0019887">
    <property type="term" value="F:protein kinase regulator activity"/>
    <property type="evidence" value="ECO:0007669"/>
    <property type="project" value="InterPro"/>
</dbReference>
<protein>
    <recommendedName>
        <fullName evidence="6">Casein kinase II subunit beta</fullName>
        <shortName evidence="6">CK II beta</shortName>
    </recommendedName>
</protein>
<dbReference type="GO" id="GO:0005956">
    <property type="term" value="C:protein kinase CK2 complex"/>
    <property type="evidence" value="ECO:0007669"/>
    <property type="project" value="UniProtKB-UniRule"/>
</dbReference>
<organism evidence="8 9">
    <name type="scientific">Pycnoporus cinnabarinus</name>
    <name type="common">Cinnabar-red polypore</name>
    <name type="synonym">Trametes cinnabarina</name>
    <dbReference type="NCBI Taxonomy" id="5643"/>
    <lineage>
        <taxon>Eukaryota</taxon>
        <taxon>Fungi</taxon>
        <taxon>Dikarya</taxon>
        <taxon>Basidiomycota</taxon>
        <taxon>Agaricomycotina</taxon>
        <taxon>Agaricomycetes</taxon>
        <taxon>Polyporales</taxon>
        <taxon>Polyporaceae</taxon>
        <taxon>Trametes</taxon>
    </lineage>
</organism>
<feature type="region of interest" description="Disordered" evidence="7">
    <location>
        <begin position="1"/>
        <end position="49"/>
    </location>
</feature>
<dbReference type="OMA" id="CAIPGHE"/>
<dbReference type="InterPro" id="IPR000509">
    <property type="entry name" value="Ribosomal_eL36"/>
</dbReference>
<dbReference type="PANTHER" id="PTHR11740:SF0">
    <property type="entry name" value="CASEIN KINASE II SUBUNIT BETA"/>
    <property type="match status" value="1"/>
</dbReference>
<feature type="compositionally biased region" description="Pro residues" evidence="7">
    <location>
        <begin position="367"/>
        <end position="378"/>
    </location>
</feature>
<dbReference type="SMART" id="SM01085">
    <property type="entry name" value="CK_II_beta"/>
    <property type="match status" value="1"/>
</dbReference>
<sequence>MSRRTDYTAVPTEDQALQDEEAISATGEGDEEMEDAEQEEEGYSSSTPTSTLTWITWFCSLPGHEYFCEVAEDFIEDDFNLTGLNAMVPFWKEAMEMVLDMEPDEDTSKIPDVSIVEASAELLYGLCHQRYILTRAGLQAMVDKYEAGIFGSCPRVYCHGCNVVPCGRSDLPGLDTVKLFCPNCNDIYTPPSSRFQGVDGAFFGTTFSHLFFQSYRELAPAPFYKPSAPSSTSPRSSASSSSNQSPFVNPNPYGGQKRAAGKVYVPKIYGFRVSERAKSGPRMQWMRLRPENPEELDLVDWRGHWIGEDDHYDGEEPADEDRPMEDFDPDAHDDDDDEEEEEKEEAHDVGVKGRTVAAQSPTATNPPSSPATSGPPPTPHDEAKLSKQQCATMSPPPSTGGKLRVIRQWVPLGPANRAQPTSNQQRQDFKKMARSSAYPSQNEHLRYGLNKGHPTTPIPKTVRPSNRKGVQSQRTKFVRSIVREVVGFSAYERRVMELLRNSKLGTLLRAKRKLEELSTIIQESRRAH</sequence>
<feature type="compositionally biased region" description="Low complexity" evidence="7">
    <location>
        <begin position="357"/>
        <end position="366"/>
    </location>
</feature>
<comment type="similarity">
    <text evidence="1">Belongs to the eukaryotic ribosomal protein eL36 family.</text>
</comment>
<comment type="caution">
    <text evidence="8">The sequence shown here is derived from an EMBL/GenBank/DDBJ whole genome shotgun (WGS) entry which is preliminary data.</text>
</comment>
<dbReference type="InterPro" id="IPR035991">
    <property type="entry name" value="Casein_kinase_II_beta-like"/>
</dbReference>
<dbReference type="InterPro" id="IPR016149">
    <property type="entry name" value="Casein_kin_II_reg-sub_N"/>
</dbReference>
<evidence type="ECO:0000313" key="9">
    <source>
        <dbReference type="Proteomes" id="UP000029665"/>
    </source>
</evidence>
<feature type="region of interest" description="Disordered" evidence="7">
    <location>
        <begin position="226"/>
        <end position="258"/>
    </location>
</feature>
<dbReference type="GO" id="GO:0034456">
    <property type="term" value="C:UTP-C complex"/>
    <property type="evidence" value="ECO:0007669"/>
    <property type="project" value="TreeGrafter"/>
</dbReference>